<organism evidence="1 2">
    <name type="scientific">Aeropyrum camini SY1 = JCM 12091</name>
    <dbReference type="NCBI Taxonomy" id="1198449"/>
    <lineage>
        <taxon>Archaea</taxon>
        <taxon>Thermoproteota</taxon>
        <taxon>Thermoprotei</taxon>
        <taxon>Desulfurococcales</taxon>
        <taxon>Desulfurococcaceae</taxon>
        <taxon>Aeropyrum</taxon>
    </lineage>
</organism>
<evidence type="ECO:0000313" key="2">
    <source>
        <dbReference type="Proteomes" id="UP000016887"/>
    </source>
</evidence>
<evidence type="ECO:0008006" key="3">
    <source>
        <dbReference type="Google" id="ProtNLM"/>
    </source>
</evidence>
<dbReference type="KEGG" id="acj:ACAM_0960"/>
<evidence type="ECO:0000313" key="1">
    <source>
        <dbReference type="EMBL" id="BAN90429.1"/>
    </source>
</evidence>
<dbReference type="PATRIC" id="fig|1198449.6.peg.969"/>
<gene>
    <name evidence="1" type="ORF">ACAM_0960</name>
</gene>
<dbReference type="SUPFAM" id="SSF53756">
    <property type="entry name" value="UDP-Glycosyltransferase/glycogen phosphorylase"/>
    <property type="match status" value="1"/>
</dbReference>
<reference evidence="1 2" key="1">
    <citation type="journal article" date="2013" name="Appl. Environ. Microbiol.">
        <title>Variation of the Virus-Related Elements within Syntenic Genomes of the Hyperthermophilic Archaeon Aeropyrum.</title>
        <authorList>
            <person name="Daifuku T."/>
            <person name="Yoshida T."/>
            <person name="Kitamura T."/>
            <person name="Kawaichi S."/>
            <person name="Inoue T."/>
            <person name="Nomura K."/>
            <person name="Yoshida Y."/>
            <person name="Kuno S."/>
            <person name="Sako Y."/>
        </authorList>
    </citation>
    <scope>NUCLEOTIDE SEQUENCE [LARGE SCALE GENOMIC DNA]</scope>
    <source>
        <strain evidence="1 2">SY1</strain>
    </source>
</reference>
<dbReference type="Pfam" id="PF13692">
    <property type="entry name" value="Glyco_trans_1_4"/>
    <property type="match status" value="1"/>
</dbReference>
<dbReference type="STRING" id="1198449.ACAM_0960"/>
<proteinExistence type="predicted"/>
<dbReference type="EMBL" id="AP012489">
    <property type="protein sequence ID" value="BAN90429.1"/>
    <property type="molecule type" value="Genomic_DNA"/>
</dbReference>
<dbReference type="AlphaFoldDB" id="U3TGG3"/>
<dbReference type="Proteomes" id="UP000016887">
    <property type="component" value="Chromosome"/>
</dbReference>
<protein>
    <recommendedName>
        <fullName evidence="3">Glycosyltransferase</fullName>
    </recommendedName>
</protein>
<accession>U3TGG3</accession>
<dbReference type="Gene3D" id="3.40.50.2000">
    <property type="entry name" value="Glycogen Phosphorylase B"/>
    <property type="match status" value="2"/>
</dbReference>
<dbReference type="eggNOG" id="arCOG01414">
    <property type="taxonomic scope" value="Archaea"/>
</dbReference>
<keyword evidence="2" id="KW-1185">Reference proteome</keyword>
<name>U3TGG3_9CREN</name>
<sequence>MDAADALGVPRSELALKIAFVSRYPPVHCGVGEYTRMLASGLRTVLPSASIRVYSTGEAGWERYYDEPLGVEIIPSYMRRDPSYEGLIKNLEDDGGADVVHLQHEYGIYGDGPRIVDALLETLKRGLASAVVATFHTVVHKQSTASQERLETQRRASRLHAIITHSILMEFELQAQGVDPSVIVKIPHGTLVNPYLGYPRHRLAEKLGVEVEDSELLLVTPGFLRPDKGLDILASAAALVGDSRLRIVVAGEPMGVAPEEIPSMGGRIKVIEKYLSTDEILMLAAMSDAIVLPYKDRPGKYSVSGVLHLSMGSLKPVLGTRVPRLVELYEYSPMLTVPPRSPELLARRMEWLSRNYEIAASASAQLYSYAAATQWPMVASQHIALYRGVMEGKPPAYYNYWR</sequence>